<dbReference type="InterPro" id="IPR013791">
    <property type="entry name" value="RNA3'-term_phos_cycl_insert"/>
</dbReference>
<dbReference type="Pfam" id="PF01137">
    <property type="entry name" value="RTC"/>
    <property type="match status" value="1"/>
</dbReference>
<dbReference type="HAMAP" id="MF_00200">
    <property type="entry name" value="RTC"/>
    <property type="match status" value="1"/>
</dbReference>
<evidence type="ECO:0000256" key="3">
    <source>
        <dbReference type="ARBA" id="ARBA00022741"/>
    </source>
</evidence>
<feature type="binding site" evidence="5">
    <location>
        <begin position="283"/>
        <end position="287"/>
    </location>
    <ligand>
        <name>ATP</name>
        <dbReference type="ChEBI" id="CHEBI:30616"/>
    </ligand>
</feature>
<evidence type="ECO:0000313" key="9">
    <source>
        <dbReference type="EMBL" id="UNP28719.1"/>
    </source>
</evidence>
<comment type="function">
    <text evidence="5">Catalyzes the conversion of 3'-phosphate to a 2',3'-cyclic phosphodiester at the end of RNA. The mechanism of action of the enzyme occurs in 3 steps: (A) adenylation of the enzyme by ATP; (B) transfer of adenylate to an RNA-N3'P to produce RNA-N3'PP5'A; (C) and attack of the adjacent 2'-hydroxyl on the 3'-phosphorus in the diester linkage to produce the cyclic end product. The biological role of this enzyme is unknown but it is likely to function in some aspects of cellular RNA processing.</text>
</comment>
<accession>A0ABY3XB51</accession>
<keyword evidence="10" id="KW-1185">Reference proteome</keyword>
<dbReference type="NCBIfam" id="NF003246">
    <property type="entry name" value="PRK04204.1-2"/>
    <property type="match status" value="1"/>
</dbReference>
<dbReference type="GO" id="GO:0003963">
    <property type="term" value="F:RNA-3'-phosphate cyclase activity"/>
    <property type="evidence" value="ECO:0007669"/>
    <property type="project" value="UniProtKB-EC"/>
</dbReference>
<name>A0ABY3XB51_9GAMM</name>
<evidence type="ECO:0000256" key="2">
    <source>
        <dbReference type="ARBA" id="ARBA00022598"/>
    </source>
</evidence>
<proteinExistence type="inferred from homology"/>
<evidence type="ECO:0000256" key="6">
    <source>
        <dbReference type="NCBIfam" id="TIGR03399"/>
    </source>
</evidence>
<feature type="domain" description="RNA 3'-terminal phosphate cyclase insert" evidence="8">
    <location>
        <begin position="187"/>
        <end position="273"/>
    </location>
</feature>
<keyword evidence="2 5" id="KW-0436">Ligase</keyword>
<dbReference type="PANTHER" id="PTHR11096">
    <property type="entry name" value="RNA 3' TERMINAL PHOSPHATE CYCLASE"/>
    <property type="match status" value="1"/>
</dbReference>
<evidence type="ECO:0000259" key="8">
    <source>
        <dbReference type="Pfam" id="PF05189"/>
    </source>
</evidence>
<feature type="binding site" evidence="5">
    <location>
        <position position="100"/>
    </location>
    <ligand>
        <name>ATP</name>
        <dbReference type="ChEBI" id="CHEBI:30616"/>
    </ligand>
</feature>
<dbReference type="EMBL" id="CP093547">
    <property type="protein sequence ID" value="UNP28719.1"/>
    <property type="molecule type" value="Genomic_DNA"/>
</dbReference>
<gene>
    <name evidence="5 9" type="primary">rtcA</name>
    <name evidence="9" type="ORF">MOV92_19890</name>
</gene>
<dbReference type="SUPFAM" id="SSF55205">
    <property type="entry name" value="EPT/RTPC-like"/>
    <property type="match status" value="2"/>
</dbReference>
<keyword evidence="5" id="KW-0067">ATP-binding</keyword>
<protein>
    <recommendedName>
        <fullName evidence="5 6">RNA 3'-terminal phosphate cyclase</fullName>
        <shortName evidence="5">RNA cyclase</shortName>
        <shortName evidence="5">RNA-3'-phosphate cyclase</shortName>
        <ecNumber evidence="5 6">6.5.1.4</ecNumber>
    </recommendedName>
</protein>
<evidence type="ECO:0000313" key="10">
    <source>
        <dbReference type="Proteomes" id="UP000829194"/>
    </source>
</evidence>
<comment type="catalytic activity">
    <reaction evidence="4 5">
        <text>a 3'-end 3'-phospho-ribonucleotide-RNA + ATP = a 3'-end 2',3'-cyclophospho-ribonucleotide-RNA + AMP + diphosphate</text>
        <dbReference type="Rhea" id="RHEA:23976"/>
        <dbReference type="Rhea" id="RHEA-COMP:10463"/>
        <dbReference type="Rhea" id="RHEA-COMP:10464"/>
        <dbReference type="ChEBI" id="CHEBI:30616"/>
        <dbReference type="ChEBI" id="CHEBI:33019"/>
        <dbReference type="ChEBI" id="CHEBI:83062"/>
        <dbReference type="ChEBI" id="CHEBI:83064"/>
        <dbReference type="ChEBI" id="CHEBI:456215"/>
        <dbReference type="EC" id="6.5.1.4"/>
    </reaction>
</comment>
<keyword evidence="5" id="KW-0963">Cytoplasm</keyword>
<comment type="subcellular location">
    <subcellularLocation>
        <location evidence="5">Cytoplasm</location>
    </subcellularLocation>
</comment>
<feature type="domain" description="RNA 3'-terminal phosphate cyclase" evidence="7">
    <location>
        <begin position="9"/>
        <end position="324"/>
    </location>
</feature>
<feature type="active site" description="Tele-AMP-histidine intermediate" evidence="5">
    <location>
        <position position="308"/>
    </location>
</feature>
<dbReference type="Gene3D" id="3.30.360.20">
    <property type="entry name" value="RNA 3'-terminal phosphate cyclase, insert domain"/>
    <property type="match status" value="1"/>
</dbReference>
<keyword evidence="3 5" id="KW-0547">Nucleotide-binding</keyword>
<dbReference type="SUPFAM" id="SSF52913">
    <property type="entry name" value="RNA 3'-terminal phosphate cyclase, RPTC, insert domain"/>
    <property type="match status" value="1"/>
</dbReference>
<organism evidence="9 10">
    <name type="scientific">Lysobacter gummosus</name>
    <dbReference type="NCBI Taxonomy" id="262324"/>
    <lineage>
        <taxon>Bacteria</taxon>
        <taxon>Pseudomonadati</taxon>
        <taxon>Pseudomonadota</taxon>
        <taxon>Gammaproteobacteria</taxon>
        <taxon>Lysobacterales</taxon>
        <taxon>Lysobacteraceae</taxon>
        <taxon>Lysobacter</taxon>
    </lineage>
</organism>
<dbReference type="Proteomes" id="UP000829194">
    <property type="component" value="Chromosome"/>
</dbReference>
<dbReference type="NCBIfam" id="TIGR03399">
    <property type="entry name" value="RNA_3prim_cycl"/>
    <property type="match status" value="1"/>
</dbReference>
<dbReference type="PANTHER" id="PTHR11096:SF0">
    <property type="entry name" value="RNA 3'-TERMINAL PHOSPHATE CYCLASE"/>
    <property type="match status" value="1"/>
</dbReference>
<dbReference type="InterPro" id="IPR013792">
    <property type="entry name" value="RNA3'P_cycl/enolpyr_Trfase_a/b"/>
</dbReference>
<reference evidence="9 10" key="1">
    <citation type="submission" date="2022-03" db="EMBL/GenBank/DDBJ databases">
        <title>Complete genome sequence of Lysobacter capsici VKM B-2533 and Lysobacter gummosus 10.1.1, promising sources of lytic agents.</title>
        <authorList>
            <person name="Tarlachkov S.V."/>
            <person name="Kudryakova I.V."/>
            <person name="Afoshin A.S."/>
            <person name="Leontyevskaya E.A."/>
            <person name="Leontyevskaya N.V."/>
        </authorList>
    </citation>
    <scope>NUCLEOTIDE SEQUENCE [LARGE SCALE GENOMIC DNA]</scope>
    <source>
        <strain evidence="9 10">10.1.1</strain>
    </source>
</reference>
<sequence length="340" mass="36227">MELIEISGQEGGGQLLRTALSLSLCTGTAFEMQHIRAKRSRPGLMRQHLTAVGAAAQIGRAHVDGAQLGATTLRFVPGQVQAGRYRFSIGTAGSATLVLQTVLPALWSCAQASELIVEGGTHNPLAPSADFIAQAYLPALRRMGVDTAFALQRHGFFPAGGGSVQLRVSGDARLGQCAFDQRDPAPRLEATALLSALQDQIGYRELQVVGERLNLGEDALHLRRAADAQSPGNVLMLSVSGDAQHTELFDALGERGISAEQVAIGVVKKVESYLASSAAVGEHLSDQLLLPMALAGGGEFTTAFISDHLSSNARLIEKFLPVEIDWVQVEKRCWRVRISS</sequence>
<dbReference type="InterPro" id="IPR037136">
    <property type="entry name" value="RNA3'_phos_cyclase_dom_sf"/>
</dbReference>
<dbReference type="RefSeq" id="WP_057945608.1">
    <property type="nucleotide sequence ID" value="NZ_CP011131.1"/>
</dbReference>
<comment type="similarity">
    <text evidence="1 5">Belongs to the RNA 3'-terminal cyclase family. Type 1 subfamily.</text>
</comment>
<evidence type="ECO:0000256" key="1">
    <source>
        <dbReference type="ARBA" id="ARBA00009206"/>
    </source>
</evidence>
<dbReference type="InterPro" id="IPR036553">
    <property type="entry name" value="RPTC_insert"/>
</dbReference>
<dbReference type="EC" id="6.5.1.4" evidence="5 6"/>
<evidence type="ECO:0000256" key="5">
    <source>
        <dbReference type="HAMAP-Rule" id="MF_00200"/>
    </source>
</evidence>
<evidence type="ECO:0000259" key="7">
    <source>
        <dbReference type="Pfam" id="PF01137"/>
    </source>
</evidence>
<dbReference type="PIRSF" id="PIRSF005378">
    <property type="entry name" value="RNA3'_term_phos_cycl_euk"/>
    <property type="match status" value="1"/>
</dbReference>
<dbReference type="Gene3D" id="3.65.10.20">
    <property type="entry name" value="RNA 3'-terminal phosphate cyclase domain"/>
    <property type="match status" value="1"/>
</dbReference>
<dbReference type="InterPro" id="IPR017770">
    <property type="entry name" value="RNA3'_term_phos_cyc_type_1"/>
</dbReference>
<dbReference type="InterPro" id="IPR020719">
    <property type="entry name" value="RNA3'_term_phos_cycl-like_CS"/>
</dbReference>
<dbReference type="Pfam" id="PF05189">
    <property type="entry name" value="RTC_insert"/>
    <property type="match status" value="1"/>
</dbReference>
<dbReference type="InterPro" id="IPR023797">
    <property type="entry name" value="RNA3'_phos_cyclase_dom"/>
</dbReference>
<evidence type="ECO:0000256" key="4">
    <source>
        <dbReference type="ARBA" id="ARBA00024481"/>
    </source>
</evidence>
<dbReference type="InterPro" id="IPR000228">
    <property type="entry name" value="RNA3'_term_phos_cyc"/>
</dbReference>
<dbReference type="PROSITE" id="PS01287">
    <property type="entry name" value="RTC"/>
    <property type="match status" value="1"/>
</dbReference>